<keyword evidence="1" id="KW-0175">Coiled coil</keyword>
<dbReference type="EMBL" id="AP024420">
    <property type="protein sequence ID" value="BCR89969.1"/>
    <property type="molecule type" value="Genomic_DNA"/>
</dbReference>
<reference evidence="3" key="2">
    <citation type="submission" date="2021-02" db="EMBL/GenBank/DDBJ databases">
        <title>Aspergillus chevalieri M1 genome sequence.</title>
        <authorList>
            <person name="Kadooka C."/>
            <person name="Mori K."/>
            <person name="Futagami T."/>
        </authorList>
    </citation>
    <scope>NUCLEOTIDE SEQUENCE</scope>
    <source>
        <strain evidence="3">M1</strain>
    </source>
</reference>
<keyword evidence="4" id="KW-1185">Reference proteome</keyword>
<dbReference type="AlphaFoldDB" id="A0A7R7VSH3"/>
<reference evidence="3" key="1">
    <citation type="submission" date="2021-01" db="EMBL/GenBank/DDBJ databases">
        <authorList>
            <consortium name="Aspergillus chevalieri M1 genome sequencing consortium"/>
            <person name="Kazuki M."/>
            <person name="Futagami T."/>
        </authorList>
    </citation>
    <scope>NUCLEOTIDE SEQUENCE</scope>
    <source>
        <strain evidence="3">M1</strain>
    </source>
</reference>
<dbReference type="RefSeq" id="XP_043138491.1">
    <property type="nucleotide sequence ID" value="XM_043280965.1"/>
</dbReference>
<protein>
    <recommendedName>
        <fullName evidence="5">Reverse transcriptase domain-containing protein</fullName>
    </recommendedName>
</protein>
<feature type="compositionally biased region" description="Acidic residues" evidence="2">
    <location>
        <begin position="398"/>
        <end position="421"/>
    </location>
</feature>
<dbReference type="Proteomes" id="UP000637239">
    <property type="component" value="Chromosome 5"/>
</dbReference>
<feature type="coiled-coil region" evidence="1">
    <location>
        <begin position="14"/>
        <end position="41"/>
    </location>
</feature>
<dbReference type="KEGG" id="ache:ACHE_51167A"/>
<feature type="region of interest" description="Disordered" evidence="2">
    <location>
        <begin position="393"/>
        <end position="431"/>
    </location>
</feature>
<evidence type="ECO:0000313" key="3">
    <source>
        <dbReference type="EMBL" id="BCR89969.1"/>
    </source>
</evidence>
<dbReference type="PANTHER" id="PTHR37015">
    <property type="entry name" value="REVERSE TRANSCRIPTASE DOMAIN-CONTAINING PROTEIN"/>
    <property type="match status" value="1"/>
</dbReference>
<proteinExistence type="predicted"/>
<sequence>MASTDSALLSQTILSLTESKIRELEKQRNAYEARKTDILQNSKRSPDIHERIHLLLSAVDELQPELTQDPAVTNIRRYLQQAQYDSSIPKEKLEGFEKCLVEKLNMRSAKLAMADLYSRLLMEWVDPPVPSDKKANADVNVDIDESSPSIGELDLLADERQKQGLKKLCDTFEAAVFTPVDTNEGDIHAFLNKLFPGEKGAKSLGDLRKEIRKETTEQWEQDEPFNVTTLSACIRGLAMEDLLSEERQVMLKSFLSNELALNEIADVLNFRYADLKNWGWHAGEGGIPVLPRPQWNGRYRIWMDEDVLQTIFVQYIGVKLCNRLKKVLRWFVETSDLWRWSTRPQMTEREGLRREYYLGSRRLSGGVTGQRRSEFINTYFLSRLPATQETLIERGGAYDDDDDDDDGDDGDDDDSDDDDDETSPREDERNIKQKLLRKLATETLLHRQLYGGAAVVQSDLKWYGTCLSHSTIFAVMRFMGFSEDWVSFFKKYLESPLNMDQASENREQKGPRTRRCGVPVAHASEKFLGELVLFFMDFAVNRETGMLLYRQHDDLWLCGEPAPCAHAWEVIQEYAQVTGLTFNHEKTGSVYLSNAKDPDIASRLPRGPVKFGFLKLDGESGDWVIDQTQVDAHVQQLQMQLKNCNNVAISWIRTWNSCIGRFFKSTFGLPANCFGGPHVDSILASYEKMNKTLFMDTDAPTVTDHLRQMIRSRFEISNIDTIPDAFFFLPEKLGGLALRNPFIAILLIRDGIQFKPTKFLDDFKKHEFERYVSDQKDFNNESDRTLNYRLQDVNEAGKPPIISQSEQRTFMSFDEWSKFRESTSYDLCHCYKQLLGVPREHRVKLTQATEAALTHARRVVDLGHLDEEEKWILQLYSEDLTRDFGGLSIVDKKFLPLGLLAMIREKRVKWQMVL</sequence>
<evidence type="ECO:0000256" key="2">
    <source>
        <dbReference type="SAM" id="MobiDB-lite"/>
    </source>
</evidence>
<evidence type="ECO:0008006" key="5">
    <source>
        <dbReference type="Google" id="ProtNLM"/>
    </source>
</evidence>
<feature type="compositionally biased region" description="Basic and acidic residues" evidence="2">
    <location>
        <begin position="422"/>
        <end position="431"/>
    </location>
</feature>
<dbReference type="PANTHER" id="PTHR37015:SF1">
    <property type="entry name" value="REVERSE TRANSCRIPTASE DOMAIN-CONTAINING PROTEIN"/>
    <property type="match status" value="1"/>
</dbReference>
<gene>
    <name evidence="3" type="ORF">ACHE_51167A</name>
</gene>
<accession>A0A7R7VSH3</accession>
<dbReference type="GeneID" id="66984327"/>
<evidence type="ECO:0000256" key="1">
    <source>
        <dbReference type="SAM" id="Coils"/>
    </source>
</evidence>
<organism evidence="3 4">
    <name type="scientific">Aspergillus chevalieri</name>
    <name type="common">Eurotium chevalieri</name>
    <dbReference type="NCBI Taxonomy" id="182096"/>
    <lineage>
        <taxon>Eukaryota</taxon>
        <taxon>Fungi</taxon>
        <taxon>Dikarya</taxon>
        <taxon>Ascomycota</taxon>
        <taxon>Pezizomycotina</taxon>
        <taxon>Eurotiomycetes</taxon>
        <taxon>Eurotiomycetidae</taxon>
        <taxon>Eurotiales</taxon>
        <taxon>Aspergillaceae</taxon>
        <taxon>Aspergillus</taxon>
        <taxon>Aspergillus subgen. Aspergillus</taxon>
    </lineage>
</organism>
<name>A0A7R7VSH3_ASPCH</name>
<evidence type="ECO:0000313" key="4">
    <source>
        <dbReference type="Proteomes" id="UP000637239"/>
    </source>
</evidence>